<dbReference type="InterPro" id="IPR036388">
    <property type="entry name" value="WH-like_DNA-bd_sf"/>
</dbReference>
<evidence type="ECO:0000259" key="4">
    <source>
        <dbReference type="PROSITE" id="PS50995"/>
    </source>
</evidence>
<dbReference type="GO" id="GO:0003677">
    <property type="term" value="F:DNA binding"/>
    <property type="evidence" value="ECO:0007669"/>
    <property type="project" value="UniProtKB-KW"/>
</dbReference>
<dbReference type="Proteomes" id="UP000239549">
    <property type="component" value="Unassembled WGS sequence"/>
</dbReference>
<dbReference type="PRINTS" id="PR00598">
    <property type="entry name" value="HTHMARR"/>
</dbReference>
<dbReference type="SUPFAM" id="SSF46785">
    <property type="entry name" value="Winged helix' DNA-binding domain"/>
    <property type="match status" value="1"/>
</dbReference>
<evidence type="ECO:0000256" key="3">
    <source>
        <dbReference type="ARBA" id="ARBA00023163"/>
    </source>
</evidence>
<sequence>MEDFTGYLCFEMGVAARKLHKYYNNRFSEYGITLTQSFILFALLLQDGQNVKNLAERLSLESPAVTGLVDRLEKENMVQRRSDPGDRRALKVFLTEKGRLLADKLIPVANEFNKKLKSQFSPEQVNSLKKLLMVINEEM</sequence>
<keyword evidence="6" id="KW-1185">Reference proteome</keyword>
<dbReference type="SMART" id="SM00347">
    <property type="entry name" value="HTH_MARR"/>
    <property type="match status" value="1"/>
</dbReference>
<name>A0A2L2XE83_9FIRM</name>
<dbReference type="PANTHER" id="PTHR42756">
    <property type="entry name" value="TRANSCRIPTIONAL REGULATOR, MARR"/>
    <property type="match status" value="1"/>
</dbReference>
<dbReference type="Pfam" id="PF01047">
    <property type="entry name" value="MarR"/>
    <property type="match status" value="1"/>
</dbReference>
<evidence type="ECO:0000313" key="6">
    <source>
        <dbReference type="Proteomes" id="UP000239549"/>
    </source>
</evidence>
<gene>
    <name evidence="5" type="ORF">DCCM_3134</name>
</gene>
<dbReference type="PANTHER" id="PTHR42756:SF1">
    <property type="entry name" value="TRANSCRIPTIONAL REPRESSOR OF EMRAB OPERON"/>
    <property type="match status" value="1"/>
</dbReference>
<organism evidence="5 6">
    <name type="scientific">Desulfocucumis palustris</name>
    <dbReference type="NCBI Taxonomy" id="1898651"/>
    <lineage>
        <taxon>Bacteria</taxon>
        <taxon>Bacillati</taxon>
        <taxon>Bacillota</taxon>
        <taxon>Clostridia</taxon>
        <taxon>Eubacteriales</taxon>
        <taxon>Desulfocucumaceae</taxon>
        <taxon>Desulfocucumis</taxon>
    </lineage>
</organism>
<accession>A0A2L2XE83</accession>
<keyword evidence="1" id="KW-0805">Transcription regulation</keyword>
<dbReference type="OrthoDB" id="197807at2"/>
<evidence type="ECO:0000256" key="2">
    <source>
        <dbReference type="ARBA" id="ARBA00023125"/>
    </source>
</evidence>
<feature type="domain" description="HTH marR-type" evidence="4">
    <location>
        <begin position="5"/>
        <end position="137"/>
    </location>
</feature>
<dbReference type="PROSITE" id="PS50995">
    <property type="entry name" value="HTH_MARR_2"/>
    <property type="match status" value="1"/>
</dbReference>
<dbReference type="EMBL" id="BFAV01000125">
    <property type="protein sequence ID" value="GBF34023.1"/>
    <property type="molecule type" value="Genomic_DNA"/>
</dbReference>
<evidence type="ECO:0000256" key="1">
    <source>
        <dbReference type="ARBA" id="ARBA00023015"/>
    </source>
</evidence>
<dbReference type="GO" id="GO:0003700">
    <property type="term" value="F:DNA-binding transcription factor activity"/>
    <property type="evidence" value="ECO:0007669"/>
    <property type="project" value="InterPro"/>
</dbReference>
<protein>
    <submittedName>
        <fullName evidence="5">Transcriptional regulator</fullName>
    </submittedName>
</protein>
<keyword evidence="2" id="KW-0238">DNA-binding</keyword>
<keyword evidence="3" id="KW-0804">Transcription</keyword>
<reference evidence="6" key="1">
    <citation type="submission" date="2018-02" db="EMBL/GenBank/DDBJ databases">
        <title>Genome sequence of Desulfocucumis palustris strain NAW-5.</title>
        <authorList>
            <person name="Watanabe M."/>
            <person name="Kojima H."/>
            <person name="Fukui M."/>
        </authorList>
    </citation>
    <scope>NUCLEOTIDE SEQUENCE [LARGE SCALE GENOMIC DNA]</scope>
    <source>
        <strain evidence="6">NAW-5</strain>
    </source>
</reference>
<dbReference type="Gene3D" id="1.10.10.10">
    <property type="entry name" value="Winged helix-like DNA-binding domain superfamily/Winged helix DNA-binding domain"/>
    <property type="match status" value="1"/>
</dbReference>
<dbReference type="AlphaFoldDB" id="A0A2L2XE83"/>
<dbReference type="RefSeq" id="WP_104372336.1">
    <property type="nucleotide sequence ID" value="NZ_BFAV01000125.1"/>
</dbReference>
<proteinExistence type="predicted"/>
<comment type="caution">
    <text evidence="5">The sequence shown here is derived from an EMBL/GenBank/DDBJ whole genome shotgun (WGS) entry which is preliminary data.</text>
</comment>
<dbReference type="InterPro" id="IPR000835">
    <property type="entry name" value="HTH_MarR-typ"/>
</dbReference>
<evidence type="ECO:0000313" key="5">
    <source>
        <dbReference type="EMBL" id="GBF34023.1"/>
    </source>
</evidence>
<dbReference type="InterPro" id="IPR036390">
    <property type="entry name" value="WH_DNA-bd_sf"/>
</dbReference>